<keyword evidence="3" id="KW-1185">Reference proteome</keyword>
<feature type="compositionally biased region" description="Gly residues" evidence="1">
    <location>
        <begin position="177"/>
        <end position="187"/>
    </location>
</feature>
<evidence type="ECO:0000256" key="1">
    <source>
        <dbReference type="SAM" id="MobiDB-lite"/>
    </source>
</evidence>
<feature type="region of interest" description="Disordered" evidence="1">
    <location>
        <begin position="28"/>
        <end position="128"/>
    </location>
</feature>
<proteinExistence type="predicted"/>
<feature type="compositionally biased region" description="Low complexity" evidence="1">
    <location>
        <begin position="258"/>
        <end position="268"/>
    </location>
</feature>
<comment type="caution">
    <text evidence="2">The sequence shown here is derived from an EMBL/GenBank/DDBJ whole genome shotgun (WGS) entry which is preliminary data.</text>
</comment>
<evidence type="ECO:0000313" key="3">
    <source>
        <dbReference type="Proteomes" id="UP000645828"/>
    </source>
</evidence>
<feature type="compositionally biased region" description="Gly residues" evidence="1">
    <location>
        <begin position="84"/>
        <end position="98"/>
    </location>
</feature>
<feature type="region of interest" description="Disordered" evidence="1">
    <location>
        <begin position="144"/>
        <end position="321"/>
    </location>
</feature>
<name>A0A811ZTD0_NYCPR</name>
<sequence length="352" mass="36864">MVSWPINAGLWSEFLHRQHGSRGQIRYVLSKSTRGPRAPAGWGGGSRRRGRGRAGNLPHPGSIRAPRLSRPVAPQSASSLDVAGGVGGRRAAGGGGARRGSRQVPGRSRGAKLARDAPRRGRAAASVQCARRGECVCVRARVPAFPFPPRQSSGRSEQRTAAGAPGRRSGGAPRAGAGAGAGSGSGSGSPRRARRSRSEARREQSARRRRRRRGEAAGPARPPPRLFPFSLHPLAPSPHALQGSQTGLQQRRRRRRGPPQSVPRAAALRPPPGAQRGEPGPGRVLHGSRASRGLAALPKSCSPAAQSGAWGRASSRPRAPGLCSAWSPARWTLLAAKPAFKDRGAPPLGRDS</sequence>
<dbReference type="EMBL" id="CAJHUB010000775">
    <property type="protein sequence ID" value="CAD7691885.1"/>
    <property type="molecule type" value="Genomic_DNA"/>
</dbReference>
<reference evidence="2" key="1">
    <citation type="submission" date="2020-12" db="EMBL/GenBank/DDBJ databases">
        <authorList>
            <consortium name="Molecular Ecology Group"/>
        </authorList>
    </citation>
    <scope>NUCLEOTIDE SEQUENCE</scope>
    <source>
        <strain evidence="2">TBG_1078</strain>
    </source>
</reference>
<dbReference type="Proteomes" id="UP000645828">
    <property type="component" value="Unassembled WGS sequence"/>
</dbReference>
<organism evidence="2 3">
    <name type="scientific">Nyctereutes procyonoides</name>
    <name type="common">Raccoon dog</name>
    <name type="synonym">Canis procyonoides</name>
    <dbReference type="NCBI Taxonomy" id="34880"/>
    <lineage>
        <taxon>Eukaryota</taxon>
        <taxon>Metazoa</taxon>
        <taxon>Chordata</taxon>
        <taxon>Craniata</taxon>
        <taxon>Vertebrata</taxon>
        <taxon>Euteleostomi</taxon>
        <taxon>Mammalia</taxon>
        <taxon>Eutheria</taxon>
        <taxon>Laurasiatheria</taxon>
        <taxon>Carnivora</taxon>
        <taxon>Caniformia</taxon>
        <taxon>Canidae</taxon>
        <taxon>Nyctereutes</taxon>
    </lineage>
</organism>
<protein>
    <submittedName>
        <fullName evidence="2">(raccoon dog) hypothetical protein</fullName>
    </submittedName>
</protein>
<dbReference type="AlphaFoldDB" id="A0A811ZTD0"/>
<accession>A0A811ZTD0</accession>
<evidence type="ECO:0000313" key="2">
    <source>
        <dbReference type="EMBL" id="CAD7691885.1"/>
    </source>
</evidence>
<feature type="compositionally biased region" description="Basic and acidic residues" evidence="1">
    <location>
        <begin position="196"/>
        <end position="206"/>
    </location>
</feature>
<feature type="compositionally biased region" description="Low complexity" evidence="1">
    <location>
        <begin position="161"/>
        <end position="176"/>
    </location>
</feature>
<gene>
    <name evidence="2" type="ORF">NYPRO_LOCUS24679</name>
</gene>